<dbReference type="GO" id="GO:0030246">
    <property type="term" value="F:carbohydrate binding"/>
    <property type="evidence" value="ECO:0007669"/>
    <property type="project" value="UniProtKB-KW"/>
</dbReference>
<evidence type="ECO:0000256" key="3">
    <source>
        <dbReference type="SAM" id="SignalP"/>
    </source>
</evidence>
<accession>A0A3B4UQM8</accession>
<dbReference type="OMA" id="CEINANV"/>
<dbReference type="PROSITE" id="PS50228">
    <property type="entry name" value="SUEL_LECTIN"/>
    <property type="match status" value="2"/>
</dbReference>
<feature type="signal peptide" evidence="3">
    <location>
        <begin position="1"/>
        <end position="24"/>
    </location>
</feature>
<keyword evidence="3" id="KW-0732">Signal</keyword>
<keyword evidence="2" id="KW-0677">Repeat</keyword>
<evidence type="ECO:0000256" key="2">
    <source>
        <dbReference type="ARBA" id="ARBA00022737"/>
    </source>
</evidence>
<dbReference type="Pfam" id="PF02140">
    <property type="entry name" value="SUEL_Lectin"/>
    <property type="match status" value="2"/>
</dbReference>
<dbReference type="GeneTree" id="ENSGT00940000154285"/>
<dbReference type="FunFam" id="2.60.120.740:FF:000001">
    <property type="entry name" value="Adhesion G protein-coupled receptor L2"/>
    <property type="match status" value="1"/>
</dbReference>
<reference evidence="5" key="1">
    <citation type="submission" date="2025-08" db="UniProtKB">
        <authorList>
            <consortium name="Ensembl"/>
        </authorList>
    </citation>
    <scope>IDENTIFICATION</scope>
</reference>
<dbReference type="Gene3D" id="2.60.120.740">
    <property type="match status" value="2"/>
</dbReference>
<dbReference type="PANTHER" id="PTHR46780">
    <property type="entry name" value="PROTEIN EVA-1"/>
    <property type="match status" value="1"/>
</dbReference>
<evidence type="ECO:0000313" key="5">
    <source>
        <dbReference type="Ensembl" id="ENSSDUP00000020070.1"/>
    </source>
</evidence>
<protein>
    <recommendedName>
        <fullName evidence="4">SUEL-type lectin domain-containing protein</fullName>
    </recommendedName>
</protein>
<keyword evidence="1" id="KW-0430">Lectin</keyword>
<keyword evidence="6" id="KW-1185">Reference proteome</keyword>
<dbReference type="InterPro" id="IPR000922">
    <property type="entry name" value="Lectin_gal-bd_dom"/>
</dbReference>
<feature type="chain" id="PRO_5017276932" description="SUEL-type lectin domain-containing protein" evidence="3">
    <location>
        <begin position="25"/>
        <end position="230"/>
    </location>
</feature>
<sequence length="230" mass="25505">MLRFSLRTALLLAATCLLMTAVSTERVVTCDSNNNVQHLSCDFGVISVQAALYGRADNETCSQWITEEQLNDTQCSQNGTTDVLRRRCDGKKVCEINANVIGTSDPCFGVHKYLETIYTCFPAIHVVACERSLAHLFCDVGQVIFVLGADYGRRDQTTCSFRRPERQIQNVDCSRPTSQVADSCNGKNSCTIRANNSVFGDPCRGTYKYLEVSYVCDYPGLAPEEPVETH</sequence>
<dbReference type="InterPro" id="IPR043159">
    <property type="entry name" value="Lectin_gal-bd_sf"/>
</dbReference>
<dbReference type="Ensembl" id="ENSSDUT00000020423.1">
    <property type="protein sequence ID" value="ENSSDUP00000020070.1"/>
    <property type="gene ID" value="ENSSDUG00000014603.1"/>
</dbReference>
<name>A0A3B4UQM8_SERDU</name>
<proteinExistence type="predicted"/>
<reference evidence="5" key="2">
    <citation type="submission" date="2025-09" db="UniProtKB">
        <authorList>
            <consortium name="Ensembl"/>
        </authorList>
    </citation>
    <scope>IDENTIFICATION</scope>
</reference>
<organism evidence="5 6">
    <name type="scientific">Seriola dumerili</name>
    <name type="common">Greater amberjack</name>
    <name type="synonym">Caranx dumerili</name>
    <dbReference type="NCBI Taxonomy" id="41447"/>
    <lineage>
        <taxon>Eukaryota</taxon>
        <taxon>Metazoa</taxon>
        <taxon>Chordata</taxon>
        <taxon>Craniata</taxon>
        <taxon>Vertebrata</taxon>
        <taxon>Euteleostomi</taxon>
        <taxon>Actinopterygii</taxon>
        <taxon>Neopterygii</taxon>
        <taxon>Teleostei</taxon>
        <taxon>Neoteleostei</taxon>
        <taxon>Acanthomorphata</taxon>
        <taxon>Carangaria</taxon>
        <taxon>Carangiformes</taxon>
        <taxon>Carangidae</taxon>
        <taxon>Seriola</taxon>
    </lineage>
</organism>
<feature type="domain" description="SUEL-type lectin" evidence="4">
    <location>
        <begin position="128"/>
        <end position="217"/>
    </location>
</feature>
<evidence type="ECO:0000313" key="6">
    <source>
        <dbReference type="Proteomes" id="UP000261420"/>
    </source>
</evidence>
<dbReference type="CDD" id="cd22833">
    <property type="entry name" value="Gal_Rha_Lectin_CSL1-2_RBL_SML_rpt1"/>
    <property type="match status" value="1"/>
</dbReference>
<dbReference type="AlphaFoldDB" id="A0A3B4UQM8"/>
<dbReference type="CDD" id="cd22835">
    <property type="entry name" value="Gal_Rha_Lectin_SML_rpt2"/>
    <property type="match status" value="1"/>
</dbReference>
<evidence type="ECO:0000259" key="4">
    <source>
        <dbReference type="PROSITE" id="PS50228"/>
    </source>
</evidence>
<evidence type="ECO:0000256" key="1">
    <source>
        <dbReference type="ARBA" id="ARBA00022734"/>
    </source>
</evidence>
<dbReference type="Proteomes" id="UP000261420">
    <property type="component" value="Unplaced"/>
</dbReference>
<feature type="domain" description="SUEL-type lectin" evidence="4">
    <location>
        <begin position="31"/>
        <end position="121"/>
    </location>
</feature>